<evidence type="ECO:0000256" key="6">
    <source>
        <dbReference type="ARBA" id="ARBA00022679"/>
    </source>
</evidence>
<comment type="similarity">
    <text evidence="2">Belongs to the class-I pyridoxal-phosphate-dependent aminotransferase family.</text>
</comment>
<dbReference type="FunFam" id="3.40.640.10:FF:000066">
    <property type="entry name" value="Aspartate aminotransferase"/>
    <property type="match status" value="1"/>
</dbReference>
<dbReference type="PANTHER" id="PTHR11879">
    <property type="entry name" value="ASPARTATE AMINOTRANSFERASE"/>
    <property type="match status" value="1"/>
</dbReference>
<reference evidence="10 11" key="1">
    <citation type="journal article" date="2018" name="MBio">
        <title>Comparative Genomics Reveals the Core Gene Toolbox for the Fungus-Insect Symbiosis.</title>
        <authorList>
            <person name="Wang Y."/>
            <person name="Stata M."/>
            <person name="Wang W."/>
            <person name="Stajich J.E."/>
            <person name="White M.M."/>
            <person name="Moncalvo J.M."/>
        </authorList>
    </citation>
    <scope>NUCLEOTIDE SEQUENCE [LARGE SCALE GENOMIC DNA]</scope>
    <source>
        <strain evidence="10 11">AUS-77-4</strain>
    </source>
</reference>
<dbReference type="InterPro" id="IPR000796">
    <property type="entry name" value="Asp_trans"/>
</dbReference>
<sequence>MIGCKDLASLFQNAQQSPPDPILSLTTLYNEDTFSKKVSLGVGAYRDENGNPWILPVVAKAEQILVNRPGRNHEYLPVPGLSSFTSSAARLIFGKDSEAIKENRVSSNQSISGTGSLYMGAMFLKRNYPLSNNIYLSDPTWANHKDVFGSLDFDLQKYPYWDSASKSIDFVGMLNSIKDAPDRSIFIFHACAHNPTGADLTADQWKAVANEFKKKNHFPYFDCAYQGFATGDLDNDAYAIRLFVSMGFEMMVSQSFAKNLGLYGERCGCLHVICNNSDASAKSSNSLQKIARTVFSSAPRYGADIASIILNDKELYEEWKQNLKTMSSRIFEMRTALRDRIVALGTPGNWDHIVKQIGMFSFTGLSPAQVNILIKKYHIYLTENGRISIAGLNYQNIDYVASAINAVVVSAQNSNL</sequence>
<dbReference type="EC" id="2.6.1.1" evidence="4"/>
<gene>
    <name evidence="10" type="ORF">BB559_000377</name>
</gene>
<evidence type="ECO:0000313" key="10">
    <source>
        <dbReference type="EMBL" id="PVU99815.1"/>
    </source>
</evidence>
<dbReference type="FunFam" id="3.90.1150.10:FF:000001">
    <property type="entry name" value="Aspartate aminotransferase"/>
    <property type="match status" value="1"/>
</dbReference>
<comment type="caution">
    <text evidence="10">The sequence shown here is derived from an EMBL/GenBank/DDBJ whole genome shotgun (WGS) entry which is preliminary data.</text>
</comment>
<dbReference type="GO" id="GO:0004069">
    <property type="term" value="F:L-aspartate:2-oxoglutarate aminotransferase activity"/>
    <property type="evidence" value="ECO:0007669"/>
    <property type="project" value="UniProtKB-EC"/>
</dbReference>
<dbReference type="EMBL" id="MBFT01000018">
    <property type="protein sequence ID" value="PVU99815.1"/>
    <property type="molecule type" value="Genomic_DNA"/>
</dbReference>
<comment type="subunit">
    <text evidence="3">Homodimer.</text>
</comment>
<dbReference type="Gene3D" id="3.40.640.10">
    <property type="entry name" value="Type I PLP-dependent aspartate aminotransferase-like (Major domain)"/>
    <property type="match status" value="1"/>
</dbReference>
<dbReference type="CDD" id="cd00609">
    <property type="entry name" value="AAT_like"/>
    <property type="match status" value="1"/>
</dbReference>
<evidence type="ECO:0000256" key="7">
    <source>
        <dbReference type="ARBA" id="ARBA00022898"/>
    </source>
</evidence>
<dbReference type="AlphaFoldDB" id="A0A2T9Z5C9"/>
<dbReference type="OrthoDB" id="6752799at2759"/>
<dbReference type="GO" id="GO:0030170">
    <property type="term" value="F:pyridoxal phosphate binding"/>
    <property type="evidence" value="ECO:0007669"/>
    <property type="project" value="InterPro"/>
</dbReference>
<accession>A0A2T9Z5C9</accession>
<protein>
    <recommendedName>
        <fullName evidence="4">aspartate transaminase</fullName>
        <ecNumber evidence="4">2.6.1.1</ecNumber>
    </recommendedName>
    <alternativeName>
        <fullName evidence="8">Transaminase A</fullName>
    </alternativeName>
</protein>
<dbReference type="PANTHER" id="PTHR11879:SF55">
    <property type="entry name" value="GLUTAMATE OXALOACETATE TRANSAMINASE 1, ISOFORM B"/>
    <property type="match status" value="1"/>
</dbReference>
<dbReference type="GO" id="GO:0006532">
    <property type="term" value="P:aspartate biosynthetic process"/>
    <property type="evidence" value="ECO:0007669"/>
    <property type="project" value="TreeGrafter"/>
</dbReference>
<dbReference type="Gene3D" id="3.90.1150.10">
    <property type="entry name" value="Aspartate Aminotransferase, domain 1"/>
    <property type="match status" value="1"/>
</dbReference>
<keyword evidence="7" id="KW-0663">Pyridoxal phosphate</keyword>
<evidence type="ECO:0000256" key="2">
    <source>
        <dbReference type="ARBA" id="ARBA00007441"/>
    </source>
</evidence>
<keyword evidence="5" id="KW-0032">Aminotransferase</keyword>
<proteinExistence type="inferred from homology"/>
<evidence type="ECO:0000256" key="5">
    <source>
        <dbReference type="ARBA" id="ARBA00022576"/>
    </source>
</evidence>
<evidence type="ECO:0000256" key="1">
    <source>
        <dbReference type="ARBA" id="ARBA00001933"/>
    </source>
</evidence>
<evidence type="ECO:0000256" key="8">
    <source>
        <dbReference type="ARBA" id="ARBA00030923"/>
    </source>
</evidence>
<dbReference type="PRINTS" id="PR00799">
    <property type="entry name" value="TRANSAMINASE"/>
</dbReference>
<dbReference type="GO" id="GO:0005829">
    <property type="term" value="C:cytosol"/>
    <property type="evidence" value="ECO:0007669"/>
    <property type="project" value="TreeGrafter"/>
</dbReference>
<comment type="cofactor">
    <cofactor evidence="1">
        <name>pyridoxal 5'-phosphate</name>
        <dbReference type="ChEBI" id="CHEBI:597326"/>
    </cofactor>
</comment>
<organism evidence="10 11">
    <name type="scientific">Furculomyces boomerangus</name>
    <dbReference type="NCBI Taxonomy" id="61424"/>
    <lineage>
        <taxon>Eukaryota</taxon>
        <taxon>Fungi</taxon>
        <taxon>Fungi incertae sedis</taxon>
        <taxon>Zoopagomycota</taxon>
        <taxon>Kickxellomycotina</taxon>
        <taxon>Harpellomycetes</taxon>
        <taxon>Harpellales</taxon>
        <taxon>Harpellaceae</taxon>
        <taxon>Furculomyces</taxon>
    </lineage>
</organism>
<dbReference type="InterPro" id="IPR015424">
    <property type="entry name" value="PyrdxlP-dep_Trfase"/>
</dbReference>
<evidence type="ECO:0000313" key="11">
    <source>
        <dbReference type="Proteomes" id="UP000245699"/>
    </source>
</evidence>
<dbReference type="InterPro" id="IPR004839">
    <property type="entry name" value="Aminotransferase_I/II_large"/>
</dbReference>
<evidence type="ECO:0000259" key="9">
    <source>
        <dbReference type="Pfam" id="PF00155"/>
    </source>
</evidence>
<dbReference type="SUPFAM" id="SSF53383">
    <property type="entry name" value="PLP-dependent transferases"/>
    <property type="match status" value="1"/>
</dbReference>
<name>A0A2T9Z5C9_9FUNG</name>
<feature type="domain" description="Aminotransferase class I/classII large" evidence="9">
    <location>
        <begin position="36"/>
        <end position="404"/>
    </location>
</feature>
<dbReference type="InterPro" id="IPR015422">
    <property type="entry name" value="PyrdxlP-dep_Trfase_small"/>
</dbReference>
<evidence type="ECO:0000256" key="4">
    <source>
        <dbReference type="ARBA" id="ARBA00012753"/>
    </source>
</evidence>
<dbReference type="NCBIfam" id="NF006719">
    <property type="entry name" value="PRK09257.1"/>
    <property type="match status" value="1"/>
</dbReference>
<keyword evidence="6" id="KW-0808">Transferase</keyword>
<dbReference type="STRING" id="61424.A0A2T9Z5C9"/>
<keyword evidence="11" id="KW-1185">Reference proteome</keyword>
<dbReference type="Proteomes" id="UP000245699">
    <property type="component" value="Unassembled WGS sequence"/>
</dbReference>
<dbReference type="Pfam" id="PF00155">
    <property type="entry name" value="Aminotran_1_2"/>
    <property type="match status" value="1"/>
</dbReference>
<dbReference type="InterPro" id="IPR015421">
    <property type="entry name" value="PyrdxlP-dep_Trfase_major"/>
</dbReference>
<evidence type="ECO:0000256" key="3">
    <source>
        <dbReference type="ARBA" id="ARBA00011738"/>
    </source>
</evidence>